<dbReference type="PANTHER" id="PTHR23275:SF100">
    <property type="entry name" value="EGF-LIKE DOMAIN-CONTAINING PROTEIN"/>
    <property type="match status" value="1"/>
</dbReference>
<dbReference type="VEuPathDB" id="GiardiaDB:QR46_3301"/>
<dbReference type="OrthoDB" id="441583at2759"/>
<comment type="caution">
    <text evidence="1">The sequence shown here is derived from an EMBL/GenBank/DDBJ whole genome shotgun (WGS) entry which is preliminary data.</text>
</comment>
<protein>
    <submittedName>
        <fullName evidence="1">Variant-specific surface protein</fullName>
    </submittedName>
</protein>
<sequence length="750" mass="77012">VCKVGGTLARLPLHVQGRISRLVGEIAVASQLWRIYSSSNMDLHPSLGGCYNIRAAPGGGVCREARDGACVRYAEEARAERAGAGEARNPRVACTPTSGGSAGTCEQCEATIGGTAYCSKCNEPNTYAPVNGQCEDVSQNKAVCAQSSEGTCTQCAGTAFKYKDGCYQASEGKPGYSLCVLAAQGVCTQAADGYFVPTGAANTEQSVVACDDEAGVAVGGTTYKGIANCQECAAPDAASGARAEKVATCTRCQEQKYLKGNTCVDGANDCGTGYAAKEDSENGNRCIKCGDADNGGIADCAQCTATAPSARSGTPLVTCSQCTNSKKVRPDKKGCIDTCPDNSSEASGVCECAEGYTPDTAGTGCTQNTAPQCKTPDCKACDNPAKDNEVCTECNENKYLTPTSQCIDKCTRFGNYYGADDNKCKECTVANCAECKTDGSCKTCSTGFYLDTKECKACDSGCKSCSGATNADCTACPAGKAIKYGTDNTKGTCGEGCVVNAAQASGNCKTCGLTVEGTKYCSECSKSDEYPQNGVCTSTTTRAATCSDASISGGVCNTCASNYFKMNGGCYETGKYPGKSVCTAVASGGNTCQTAAPGYKVDTNGNLVTCPKGCKTCSAADACTDCVDGYVKIGSAQTCTKCDASCLTCETSATKCKECASGYYKVGSTTGPCTSCETDSGSVKGVKDCASCVAPSSNAGPVLCYLVGMAPLSSILTYLWVCLHCCSCHKYRQPPAGCVAWWQSVPRGSE</sequence>
<dbReference type="Gene3D" id="2.10.220.10">
    <property type="entry name" value="Hormone Receptor, Insulin-like Growth Factor Receptor 1, Chain A, domain 2"/>
    <property type="match status" value="1"/>
</dbReference>
<name>V6TND0_GIAIN</name>
<dbReference type="InterPro" id="IPR005127">
    <property type="entry name" value="Giardia_VSP"/>
</dbReference>
<evidence type="ECO:0000313" key="1">
    <source>
        <dbReference type="EMBL" id="ESU40211.1"/>
    </source>
</evidence>
<dbReference type="VEuPathDB" id="GiardiaDB:DHA2_151168"/>
<feature type="non-terminal residue" evidence="1">
    <location>
        <position position="1"/>
    </location>
</feature>
<dbReference type="InterPro" id="IPR052798">
    <property type="entry name" value="Giardia_VSA"/>
</dbReference>
<dbReference type="InterPro" id="IPR009030">
    <property type="entry name" value="Growth_fac_rcpt_cys_sf"/>
</dbReference>
<dbReference type="InterPro" id="IPR006212">
    <property type="entry name" value="Furin_repeat"/>
</dbReference>
<dbReference type="SUPFAM" id="SSF57184">
    <property type="entry name" value="Growth factor receptor domain"/>
    <property type="match status" value="4"/>
</dbReference>
<organism evidence="1 2">
    <name type="scientific">Giardia intestinalis</name>
    <name type="common">Giardia lamblia</name>
    <dbReference type="NCBI Taxonomy" id="5741"/>
    <lineage>
        <taxon>Eukaryota</taxon>
        <taxon>Metamonada</taxon>
        <taxon>Diplomonadida</taxon>
        <taxon>Hexamitidae</taxon>
        <taxon>Giardiinae</taxon>
        <taxon>Giardia</taxon>
    </lineage>
</organism>
<dbReference type="PANTHER" id="PTHR23275">
    <property type="entry name" value="CABRIOLET.-RELATED"/>
    <property type="match status" value="1"/>
</dbReference>
<reference evidence="1 2" key="2">
    <citation type="journal article" date="2013" name="Genome Biol. Evol.">
        <title>Genome sequencing of Giardia lamblia genotypes A2 and B isolates (DH and GS) and comparative analysis with the genomes of genotypes A1 and E (WB and Pig).</title>
        <authorList>
            <person name="Adam R.D."/>
            <person name="Dahlstrom E.W."/>
            <person name="Martens C.A."/>
            <person name="Bruno D.P."/>
            <person name="Barbian K.D."/>
            <person name="Ricklefs S.M."/>
            <person name="Hernandez M.M."/>
            <person name="Narla N.P."/>
            <person name="Patel R.B."/>
            <person name="Porcella S.F."/>
            <person name="Nash T.E."/>
        </authorList>
    </citation>
    <scope>NUCLEOTIDE SEQUENCE [LARGE SCALE GENOMIC DNA]</scope>
    <source>
        <strain evidence="1 2">GS</strain>
    </source>
</reference>
<proteinExistence type="predicted"/>
<evidence type="ECO:0000313" key="2">
    <source>
        <dbReference type="Proteomes" id="UP000018040"/>
    </source>
</evidence>
<dbReference type="Proteomes" id="UP000018040">
    <property type="component" value="Unassembled WGS sequence"/>
</dbReference>
<dbReference type="Pfam" id="PF03302">
    <property type="entry name" value="VSP"/>
    <property type="match status" value="2"/>
</dbReference>
<dbReference type="SMART" id="SM00261">
    <property type="entry name" value="FU"/>
    <property type="match status" value="7"/>
</dbReference>
<dbReference type="EMBL" id="AHHH01000281">
    <property type="protein sequence ID" value="ESU40211.1"/>
    <property type="molecule type" value="Genomic_DNA"/>
</dbReference>
<reference evidence="2" key="1">
    <citation type="submission" date="2012-02" db="EMBL/GenBank/DDBJ databases">
        <title>Genome sequencing of Giardia lamblia Genotypes A2 and B isolates (DH and GS) and comparative analysis with the genomes of Genotypes A1 and E (WB and Pig).</title>
        <authorList>
            <person name="Adam R."/>
            <person name="Dahlstrom E."/>
            <person name="Martens C."/>
            <person name="Bruno D."/>
            <person name="Barbian K."/>
            <person name="Porcella S.F."/>
            <person name="Nash T."/>
        </authorList>
    </citation>
    <scope>NUCLEOTIDE SEQUENCE</scope>
    <source>
        <strain evidence="2">GS</strain>
    </source>
</reference>
<dbReference type="VEuPathDB" id="GiardiaDB:GL50581_3171"/>
<dbReference type="AlphaFoldDB" id="V6TND0"/>
<gene>
    <name evidence="1" type="ORF">GSB_154353</name>
</gene>
<accession>V6TND0</accession>
<dbReference type="VEuPathDB" id="GiardiaDB:GL50803_00137613"/>